<feature type="domain" description="TRNA-binding" evidence="4">
    <location>
        <begin position="159"/>
        <end position="263"/>
    </location>
</feature>
<evidence type="ECO:0000259" key="4">
    <source>
        <dbReference type="PROSITE" id="PS50886"/>
    </source>
</evidence>
<dbReference type="Gene3D" id="2.40.30.100">
    <property type="entry name" value="AF2212/PG0164-like"/>
    <property type="match status" value="1"/>
</dbReference>
<dbReference type="SUPFAM" id="SSF141694">
    <property type="entry name" value="AF2212/PG0164-like"/>
    <property type="match status" value="1"/>
</dbReference>
<dbReference type="RefSeq" id="WP_283432964.1">
    <property type="nucleotide sequence ID" value="NZ_FXUG01000006.1"/>
</dbReference>
<dbReference type="InterPro" id="IPR015018">
    <property type="entry name" value="DUF1905"/>
</dbReference>
<dbReference type="Pfam" id="PF13376">
    <property type="entry name" value="OmdA"/>
    <property type="match status" value="1"/>
</dbReference>
<evidence type="ECO:0000313" key="5">
    <source>
        <dbReference type="EMBL" id="SMP59379.1"/>
    </source>
</evidence>
<proteinExistence type="predicted"/>
<dbReference type="PROSITE" id="PS50886">
    <property type="entry name" value="TRBD"/>
    <property type="match status" value="1"/>
</dbReference>
<evidence type="ECO:0000256" key="3">
    <source>
        <dbReference type="PROSITE-ProRule" id="PRU00209"/>
    </source>
</evidence>
<name>A0ABY1Q587_9BACT</name>
<evidence type="ECO:0000256" key="2">
    <source>
        <dbReference type="ARBA" id="ARBA00022884"/>
    </source>
</evidence>
<dbReference type="InterPro" id="IPR012340">
    <property type="entry name" value="NA-bd_OB-fold"/>
</dbReference>
<dbReference type="Pfam" id="PF08922">
    <property type="entry name" value="DUF1905"/>
    <property type="match status" value="1"/>
</dbReference>
<gene>
    <name evidence="5" type="ORF">SAMN06265222_106219</name>
</gene>
<keyword evidence="6" id="KW-1185">Reference proteome</keyword>
<dbReference type="NCBIfam" id="NF007494">
    <property type="entry name" value="PRK10089.1-3"/>
    <property type="match status" value="1"/>
</dbReference>
<accession>A0ABY1Q587</accession>
<sequence>MSDYPHHFHAKIDENLVRLPDDIVAKLDFSQSKRLRIDGEVNGIRIECALMPMKGKWFFMVSKKLQKLCGVMPGDSVGVSFDIANPNVVEVPNEMQFALEANDAAMEAWLKWTPGKRRSAMHGVLAAKRPETRERRVEEVIGMLLGSRVNESGIITMQEFDKVDLRAGTITSVKDFPKARKPAYQVTVDFGPNLGSKRTSTQITVNYTRDELVGRQVIGVLNFGTKQIGPFMSEFLIVGFYREDGSVILAVPDQSVPNGAKLA</sequence>
<dbReference type="Gene3D" id="2.40.50.140">
    <property type="entry name" value="Nucleic acid-binding proteins"/>
    <property type="match status" value="1"/>
</dbReference>
<dbReference type="NCBIfam" id="NF007495">
    <property type="entry name" value="PRK10089.1-4"/>
    <property type="match status" value="1"/>
</dbReference>
<comment type="caution">
    <text evidence="5">The sequence shown here is derived from an EMBL/GenBank/DDBJ whole genome shotgun (WGS) entry which is preliminary data.</text>
</comment>
<evidence type="ECO:0000313" key="6">
    <source>
        <dbReference type="Proteomes" id="UP001158067"/>
    </source>
</evidence>
<dbReference type="Pfam" id="PF01588">
    <property type="entry name" value="tRNA_bind"/>
    <property type="match status" value="1"/>
</dbReference>
<evidence type="ECO:0000256" key="1">
    <source>
        <dbReference type="ARBA" id="ARBA00022555"/>
    </source>
</evidence>
<keyword evidence="1 3" id="KW-0820">tRNA-binding</keyword>
<dbReference type="InterPro" id="IPR008231">
    <property type="entry name" value="CsaA"/>
</dbReference>
<dbReference type="InterPro" id="IPR002547">
    <property type="entry name" value="tRNA-bd_dom"/>
</dbReference>
<dbReference type="InterPro" id="IPR037079">
    <property type="entry name" value="AF2212/PG0164-like_sf"/>
</dbReference>
<organism evidence="5 6">
    <name type="scientific">Neorhodopirellula lusitana</name>
    <dbReference type="NCBI Taxonomy" id="445327"/>
    <lineage>
        <taxon>Bacteria</taxon>
        <taxon>Pseudomonadati</taxon>
        <taxon>Planctomycetota</taxon>
        <taxon>Planctomycetia</taxon>
        <taxon>Pirellulales</taxon>
        <taxon>Pirellulaceae</taxon>
        <taxon>Neorhodopirellula</taxon>
    </lineage>
</organism>
<keyword evidence="2 3" id="KW-0694">RNA-binding</keyword>
<dbReference type="EMBL" id="FXUG01000006">
    <property type="protein sequence ID" value="SMP59379.1"/>
    <property type="molecule type" value="Genomic_DNA"/>
</dbReference>
<dbReference type="SUPFAM" id="SSF50249">
    <property type="entry name" value="Nucleic acid-binding proteins"/>
    <property type="match status" value="1"/>
</dbReference>
<protein>
    <submittedName>
        <fullName evidence="5">Export-related chaperone protein CsaA</fullName>
    </submittedName>
</protein>
<dbReference type="Proteomes" id="UP001158067">
    <property type="component" value="Unassembled WGS sequence"/>
</dbReference>
<dbReference type="NCBIfam" id="TIGR02222">
    <property type="entry name" value="chap_CsaA"/>
    <property type="match status" value="1"/>
</dbReference>
<dbReference type="CDD" id="cd02798">
    <property type="entry name" value="tRNA_bind_CsaA"/>
    <property type="match status" value="1"/>
</dbReference>
<reference evidence="5 6" key="1">
    <citation type="submission" date="2017-05" db="EMBL/GenBank/DDBJ databases">
        <authorList>
            <person name="Varghese N."/>
            <person name="Submissions S."/>
        </authorList>
    </citation>
    <scope>NUCLEOTIDE SEQUENCE [LARGE SCALE GENOMIC DNA]</scope>
    <source>
        <strain evidence="5 6">DSM 25457</strain>
    </source>
</reference>